<dbReference type="SUPFAM" id="SSF56112">
    <property type="entry name" value="Protein kinase-like (PK-like)"/>
    <property type="match status" value="1"/>
</dbReference>
<sequence>MSNSAHTNQQAGMYSNHNFEEFQVQHKIGTGGMAEVYQAFHPIYQTVAFKVLRPVALSDDEMVHRFFHEAKLVRQLHHPHIVAIYDTNQTWFAPVQQYIPFIAMEHIPNGTLTTRLQQQPQQLLKTALQVIKQIGSALDYAHGKGFIHRDIKPANILFRANGDAVLTDFGIALAQNQARMTRVGGFVGTVAYSAPEVFAGFTPDHRADIYALGLILYEMLAGKHPYWYETDSNERITINRIQQAELPSLRQFAPHIPPGIVNVINQAVASNPNERFATMGDFLEALEKTRYPGSQTNIPVAEHVTVIQQGSSRPNVALHQAATNEKSIATVYQPNQPPSQANFNPASRSMPNQAIQQPYQPNSQANFNPAPNSPTNYTPQIYPPLTPNPWQTKQRWMLIGAGLVSLLLIFLVITTTFGKTSTNPNPKNSSPGGIADGSPQPQATTTLVAQATPTLAPTPPDEEEPSDPQEAKRLAYSVGQEAYAQQDWPLAAQSFNRVWELDKNYLELKRIGSATYFNWALSTLTNPDSVAMSKQHLAEAFRFDPDHALAKQLDQLLGSYQAGKQAFSAGEWDQAIDEFDQSLKQINSAQEFAGLKNDLAVIDAMVKAYLAKGQNFEETGQLAKAREVYSLALELAQDAPNIDVGDLRARLRAISPTAVPATPTKPAPPTAVPATAKPQRLYVQKYAENAVEPTCFAVHIRGVNASGWFVTVDGLGNRGNVDGAGNSNVCGLAASQEVTFTIYNAQGGVVPGGAGIPTRGGDLMAGYWQ</sequence>
<keyword evidence="9" id="KW-0812">Transmembrane</keyword>
<dbReference type="PROSITE" id="PS00108">
    <property type="entry name" value="PROTEIN_KINASE_ST"/>
    <property type="match status" value="1"/>
</dbReference>
<feature type="binding site" evidence="7">
    <location>
        <position position="50"/>
    </location>
    <ligand>
        <name>ATP</name>
        <dbReference type="ChEBI" id="CHEBI:30616"/>
    </ligand>
</feature>
<dbReference type="GO" id="GO:0005524">
    <property type="term" value="F:ATP binding"/>
    <property type="evidence" value="ECO:0007669"/>
    <property type="project" value="UniProtKB-UniRule"/>
</dbReference>
<evidence type="ECO:0000256" key="8">
    <source>
        <dbReference type="SAM" id="MobiDB-lite"/>
    </source>
</evidence>
<organism evidence="11 12">
    <name type="scientific">Herpetosiphon geysericola</name>
    <dbReference type="NCBI Taxonomy" id="70996"/>
    <lineage>
        <taxon>Bacteria</taxon>
        <taxon>Bacillati</taxon>
        <taxon>Chloroflexota</taxon>
        <taxon>Chloroflexia</taxon>
        <taxon>Herpetosiphonales</taxon>
        <taxon>Herpetosiphonaceae</taxon>
        <taxon>Herpetosiphon</taxon>
    </lineage>
</organism>
<evidence type="ECO:0000259" key="10">
    <source>
        <dbReference type="PROSITE" id="PS50011"/>
    </source>
</evidence>
<feature type="region of interest" description="Disordered" evidence="8">
    <location>
        <begin position="333"/>
        <end position="386"/>
    </location>
</feature>
<feature type="region of interest" description="Disordered" evidence="8">
    <location>
        <begin position="419"/>
        <end position="441"/>
    </location>
</feature>
<dbReference type="PANTHER" id="PTHR43289:SF6">
    <property type="entry name" value="SERINE_THREONINE-PROTEIN KINASE NEKL-3"/>
    <property type="match status" value="1"/>
</dbReference>
<dbReference type="SMART" id="SM00220">
    <property type="entry name" value="S_TKc"/>
    <property type="match status" value="1"/>
</dbReference>
<feature type="compositionally biased region" description="Polar residues" evidence="8">
    <location>
        <begin position="419"/>
        <end position="431"/>
    </location>
</feature>
<keyword evidence="12" id="KW-1185">Reference proteome</keyword>
<dbReference type="STRING" id="70996.SE18_13455"/>
<dbReference type="Gene3D" id="1.25.40.10">
    <property type="entry name" value="Tetratricopeptide repeat domain"/>
    <property type="match status" value="1"/>
</dbReference>
<keyword evidence="5 7" id="KW-0067">ATP-binding</keyword>
<dbReference type="InterPro" id="IPR017441">
    <property type="entry name" value="Protein_kinase_ATP_BS"/>
</dbReference>
<evidence type="ECO:0000256" key="3">
    <source>
        <dbReference type="ARBA" id="ARBA00022741"/>
    </source>
</evidence>
<dbReference type="EC" id="2.7.11.1" evidence="1"/>
<dbReference type="PROSITE" id="PS50011">
    <property type="entry name" value="PROTEIN_KINASE_DOM"/>
    <property type="match status" value="1"/>
</dbReference>
<reference evidence="11 12" key="1">
    <citation type="submission" date="2015-07" db="EMBL/GenBank/DDBJ databases">
        <title>Whole genome sequence of Herpetosiphon geysericola DSM 7119.</title>
        <authorList>
            <person name="Hemp J."/>
            <person name="Ward L.M."/>
            <person name="Pace L.A."/>
            <person name="Fischer W.W."/>
        </authorList>
    </citation>
    <scope>NUCLEOTIDE SEQUENCE [LARGE SCALE GENOMIC DNA]</scope>
    <source>
        <strain evidence="11 12">DSM 7119</strain>
    </source>
</reference>
<dbReference type="RefSeq" id="WP_054534977.1">
    <property type="nucleotide sequence ID" value="NZ_LGKP01000022.1"/>
</dbReference>
<dbReference type="PANTHER" id="PTHR43289">
    <property type="entry name" value="MITOGEN-ACTIVATED PROTEIN KINASE KINASE KINASE 20-RELATED"/>
    <property type="match status" value="1"/>
</dbReference>
<dbReference type="PROSITE" id="PS50005">
    <property type="entry name" value="TPR"/>
    <property type="match status" value="1"/>
</dbReference>
<dbReference type="EMBL" id="LGKP01000022">
    <property type="protein sequence ID" value="KPL85913.1"/>
    <property type="molecule type" value="Genomic_DNA"/>
</dbReference>
<dbReference type="PROSITE" id="PS00107">
    <property type="entry name" value="PROTEIN_KINASE_ATP"/>
    <property type="match status" value="1"/>
</dbReference>
<keyword evidence="6" id="KW-0802">TPR repeat</keyword>
<dbReference type="InterPro" id="IPR011009">
    <property type="entry name" value="Kinase-like_dom_sf"/>
</dbReference>
<feature type="repeat" description="TPR" evidence="6">
    <location>
        <begin position="606"/>
        <end position="639"/>
    </location>
</feature>
<evidence type="ECO:0000256" key="5">
    <source>
        <dbReference type="ARBA" id="ARBA00022840"/>
    </source>
</evidence>
<evidence type="ECO:0000256" key="7">
    <source>
        <dbReference type="PROSITE-ProRule" id="PRU10141"/>
    </source>
</evidence>
<name>A0A0P6Y244_9CHLR</name>
<dbReference type="OrthoDB" id="9813021at2"/>
<keyword evidence="4" id="KW-0418">Kinase</keyword>
<dbReference type="Gene3D" id="1.10.510.10">
    <property type="entry name" value="Transferase(Phosphotransferase) domain 1"/>
    <property type="match status" value="1"/>
</dbReference>
<keyword evidence="9" id="KW-1133">Transmembrane helix</keyword>
<evidence type="ECO:0000256" key="9">
    <source>
        <dbReference type="SAM" id="Phobius"/>
    </source>
</evidence>
<evidence type="ECO:0000313" key="12">
    <source>
        <dbReference type="Proteomes" id="UP000050277"/>
    </source>
</evidence>
<dbReference type="Gene3D" id="3.30.200.20">
    <property type="entry name" value="Phosphorylase Kinase, domain 1"/>
    <property type="match status" value="1"/>
</dbReference>
<feature type="compositionally biased region" description="Polar residues" evidence="8">
    <location>
        <begin position="333"/>
        <end position="379"/>
    </location>
</feature>
<proteinExistence type="predicted"/>
<dbReference type="InterPro" id="IPR008271">
    <property type="entry name" value="Ser/Thr_kinase_AS"/>
</dbReference>
<evidence type="ECO:0000256" key="2">
    <source>
        <dbReference type="ARBA" id="ARBA00022679"/>
    </source>
</evidence>
<dbReference type="InterPro" id="IPR000719">
    <property type="entry name" value="Prot_kinase_dom"/>
</dbReference>
<feature type="transmembrane region" description="Helical" evidence="9">
    <location>
        <begin position="396"/>
        <end position="417"/>
    </location>
</feature>
<accession>A0A0P6Y244</accession>
<feature type="domain" description="Protein kinase" evidence="10">
    <location>
        <begin position="22"/>
        <end position="287"/>
    </location>
</feature>
<dbReference type="InterPro" id="IPR011990">
    <property type="entry name" value="TPR-like_helical_dom_sf"/>
</dbReference>
<evidence type="ECO:0000313" key="11">
    <source>
        <dbReference type="EMBL" id="KPL85913.1"/>
    </source>
</evidence>
<dbReference type="Proteomes" id="UP000050277">
    <property type="component" value="Unassembled WGS sequence"/>
</dbReference>
<dbReference type="SUPFAM" id="SSF48452">
    <property type="entry name" value="TPR-like"/>
    <property type="match status" value="1"/>
</dbReference>
<keyword evidence="3 7" id="KW-0547">Nucleotide-binding</keyword>
<evidence type="ECO:0000256" key="6">
    <source>
        <dbReference type="PROSITE-ProRule" id="PRU00339"/>
    </source>
</evidence>
<keyword evidence="2" id="KW-0808">Transferase</keyword>
<dbReference type="Pfam" id="PF00069">
    <property type="entry name" value="Pkinase"/>
    <property type="match status" value="1"/>
</dbReference>
<dbReference type="GO" id="GO:0004674">
    <property type="term" value="F:protein serine/threonine kinase activity"/>
    <property type="evidence" value="ECO:0007669"/>
    <property type="project" value="UniProtKB-EC"/>
</dbReference>
<dbReference type="InterPro" id="IPR019734">
    <property type="entry name" value="TPR_rpt"/>
</dbReference>
<evidence type="ECO:0000256" key="1">
    <source>
        <dbReference type="ARBA" id="ARBA00012513"/>
    </source>
</evidence>
<evidence type="ECO:0000256" key="4">
    <source>
        <dbReference type="ARBA" id="ARBA00022777"/>
    </source>
</evidence>
<keyword evidence="9" id="KW-0472">Membrane</keyword>
<dbReference type="AlphaFoldDB" id="A0A0P6Y244"/>
<protein>
    <recommendedName>
        <fullName evidence="1">non-specific serine/threonine protein kinase</fullName>
        <ecNumber evidence="1">2.7.11.1</ecNumber>
    </recommendedName>
</protein>
<gene>
    <name evidence="11" type="ORF">SE18_13455</name>
</gene>
<dbReference type="CDD" id="cd14014">
    <property type="entry name" value="STKc_PknB_like"/>
    <property type="match status" value="1"/>
</dbReference>
<comment type="caution">
    <text evidence="11">The sequence shown here is derived from an EMBL/GenBank/DDBJ whole genome shotgun (WGS) entry which is preliminary data.</text>
</comment>